<dbReference type="InterPro" id="IPR032675">
    <property type="entry name" value="LRR_dom_sf"/>
</dbReference>
<evidence type="ECO:0000313" key="4">
    <source>
        <dbReference type="EMBL" id="TVU18977.1"/>
    </source>
</evidence>
<dbReference type="Gene3D" id="3.80.10.10">
    <property type="entry name" value="Ribonuclease Inhibitor"/>
    <property type="match status" value="1"/>
</dbReference>
<reference evidence="4 5" key="1">
    <citation type="journal article" date="2019" name="Sci. Rep.">
        <title>A high-quality genome of Eragrostis curvula grass provides insights into Poaceae evolution and supports new strategies to enhance forage quality.</title>
        <authorList>
            <person name="Carballo J."/>
            <person name="Santos B.A.C.M."/>
            <person name="Zappacosta D."/>
            <person name="Garbus I."/>
            <person name="Selva J.P."/>
            <person name="Gallo C.A."/>
            <person name="Diaz A."/>
            <person name="Albertini E."/>
            <person name="Caccamo M."/>
            <person name="Echenique V."/>
        </authorList>
    </citation>
    <scope>NUCLEOTIDE SEQUENCE [LARGE SCALE GENOMIC DNA]</scope>
    <source>
        <strain evidence="5">cv. Victoria</strain>
        <tissue evidence="4">Leaf</tissue>
    </source>
</reference>
<dbReference type="Pfam" id="PF00646">
    <property type="entry name" value="F-box"/>
    <property type="match status" value="1"/>
</dbReference>
<accession>A0A5J9U674</accession>
<evidence type="ECO:0000256" key="1">
    <source>
        <dbReference type="SAM" id="MobiDB-lite"/>
    </source>
</evidence>
<dbReference type="OrthoDB" id="682523at2759"/>
<feature type="region of interest" description="Disordered" evidence="1">
    <location>
        <begin position="189"/>
        <end position="227"/>
    </location>
</feature>
<feature type="domain" description="F-box/LRR-repeat protein 15/At3g58940/PEG3-like LRR" evidence="3">
    <location>
        <begin position="228"/>
        <end position="342"/>
    </location>
</feature>
<proteinExistence type="predicted"/>
<evidence type="ECO:0000259" key="2">
    <source>
        <dbReference type="Pfam" id="PF00646"/>
    </source>
</evidence>
<keyword evidence="5" id="KW-1185">Reference proteome</keyword>
<dbReference type="AlphaFoldDB" id="A0A5J9U674"/>
<dbReference type="Pfam" id="PF24758">
    <property type="entry name" value="LRR_At5g56370"/>
    <property type="match status" value="1"/>
</dbReference>
<dbReference type="InterPro" id="IPR055411">
    <property type="entry name" value="LRR_FXL15/At3g58940/PEG3-like"/>
</dbReference>
<dbReference type="InterPro" id="IPR036047">
    <property type="entry name" value="F-box-like_dom_sf"/>
</dbReference>
<evidence type="ECO:0000259" key="3">
    <source>
        <dbReference type="Pfam" id="PF24758"/>
    </source>
</evidence>
<protein>
    <recommendedName>
        <fullName evidence="6">F-box domain-containing protein</fullName>
    </recommendedName>
</protein>
<feature type="domain" description="F-box" evidence="2">
    <location>
        <begin position="18"/>
        <end position="51"/>
    </location>
</feature>
<dbReference type="PANTHER" id="PTHR31900">
    <property type="entry name" value="F-BOX/RNI SUPERFAMILY PROTEIN-RELATED"/>
    <property type="match status" value="1"/>
</dbReference>
<dbReference type="InterPro" id="IPR050232">
    <property type="entry name" value="FBL13/AtMIF1-like"/>
</dbReference>
<feature type="compositionally biased region" description="Pro residues" evidence="1">
    <location>
        <begin position="79"/>
        <end position="90"/>
    </location>
</feature>
<sequence length="575" mass="63414">MDVSQHQSAAAATGDRLSTLQDSVLSRILSFLPAKEAAHAALLSPRWRDVFAGVDTVVLEEPESPIREPTDDGGSPGWGPQPDPNQPPPFSSLVSAALLGRNRRVGAAPLRKLRVAVGGYSRSDSCTMDQWVNFAVQQASADGLHLDLRLRCHRRLCPRPCSLRSAGQGDRDDGKPILVSTAVSVPDGEEAVCEVKSPPCREASADADTDDDSSVLSDDDSGNKTSSFNDRPWWEVPEYIYTITRTIFSCAELRSLSLSFCQLAPPTNVSMPSLQALLLSHVSDPGSDIERLICGSPRLTDLTLEASDAVTALSVLCGVRLRRLALRCCHNLATVAVDSSELHAFDYRGAVPNNTFLTLHGGCLKVVYCRVDICGEEVYSEDDLTKLRQLLQPFANARYLHLESARLGMGLNTDVPVRFPSFSSLHHLELRGRLPDNDTTIVAAISRMLEHSLNLEALTMVFHPEKDDDRWSRNYPRFRQGDLLDEHYLDYNPHSTLNVPCGAIPCLRSHVREINLVHYQGGRAQRTLSKFLLSNALVMDELYCELAEGPLWTQTQLTQEIKGWVVNKSAKTHIS</sequence>
<organism evidence="4 5">
    <name type="scientific">Eragrostis curvula</name>
    <name type="common">weeping love grass</name>
    <dbReference type="NCBI Taxonomy" id="38414"/>
    <lineage>
        <taxon>Eukaryota</taxon>
        <taxon>Viridiplantae</taxon>
        <taxon>Streptophyta</taxon>
        <taxon>Embryophyta</taxon>
        <taxon>Tracheophyta</taxon>
        <taxon>Spermatophyta</taxon>
        <taxon>Magnoliopsida</taxon>
        <taxon>Liliopsida</taxon>
        <taxon>Poales</taxon>
        <taxon>Poaceae</taxon>
        <taxon>PACMAD clade</taxon>
        <taxon>Chloridoideae</taxon>
        <taxon>Eragrostideae</taxon>
        <taxon>Eragrostidinae</taxon>
        <taxon>Eragrostis</taxon>
    </lineage>
</organism>
<dbReference type="SUPFAM" id="SSF81383">
    <property type="entry name" value="F-box domain"/>
    <property type="match status" value="1"/>
</dbReference>
<dbReference type="SUPFAM" id="SSF52047">
    <property type="entry name" value="RNI-like"/>
    <property type="match status" value="1"/>
</dbReference>
<dbReference type="Gramene" id="TVU18977">
    <property type="protein sequence ID" value="TVU18977"/>
    <property type="gene ID" value="EJB05_35100"/>
</dbReference>
<dbReference type="InterPro" id="IPR001810">
    <property type="entry name" value="F-box_dom"/>
</dbReference>
<comment type="caution">
    <text evidence="4">The sequence shown here is derived from an EMBL/GenBank/DDBJ whole genome shotgun (WGS) entry which is preliminary data.</text>
</comment>
<dbReference type="EMBL" id="RWGY01000029">
    <property type="protein sequence ID" value="TVU18977.1"/>
    <property type="molecule type" value="Genomic_DNA"/>
</dbReference>
<feature type="region of interest" description="Disordered" evidence="1">
    <location>
        <begin position="61"/>
        <end position="92"/>
    </location>
</feature>
<feature type="compositionally biased region" description="Acidic residues" evidence="1">
    <location>
        <begin position="205"/>
        <end position="220"/>
    </location>
</feature>
<gene>
    <name evidence="4" type="ORF">EJB05_35100</name>
</gene>
<evidence type="ECO:0000313" key="5">
    <source>
        <dbReference type="Proteomes" id="UP000324897"/>
    </source>
</evidence>
<feature type="non-terminal residue" evidence="4">
    <location>
        <position position="1"/>
    </location>
</feature>
<dbReference type="Proteomes" id="UP000324897">
    <property type="component" value="Chromosome 7"/>
</dbReference>
<evidence type="ECO:0008006" key="6">
    <source>
        <dbReference type="Google" id="ProtNLM"/>
    </source>
</evidence>
<name>A0A5J9U674_9POAL</name>
<dbReference type="PANTHER" id="PTHR31900:SF30">
    <property type="entry name" value="SUPERFAMILY PROTEIN, PUTATIVE-RELATED"/>
    <property type="match status" value="1"/>
</dbReference>